<protein>
    <recommendedName>
        <fullName evidence="3">DOT1 domain-containing protein</fullName>
    </recommendedName>
</protein>
<keyword evidence="2" id="KW-0812">Transmembrane</keyword>
<evidence type="ECO:0000313" key="4">
    <source>
        <dbReference type="EMBL" id="OUS48094.1"/>
    </source>
</evidence>
<evidence type="ECO:0000256" key="1">
    <source>
        <dbReference type="SAM" id="MobiDB-lite"/>
    </source>
</evidence>
<evidence type="ECO:0000259" key="3">
    <source>
        <dbReference type="Pfam" id="PF08123"/>
    </source>
</evidence>
<feature type="compositionally biased region" description="Basic and acidic residues" evidence="1">
    <location>
        <begin position="27"/>
        <end position="39"/>
    </location>
</feature>
<feature type="domain" description="DOT1" evidence="3">
    <location>
        <begin position="271"/>
        <end position="323"/>
    </location>
</feature>
<dbReference type="AlphaFoldDB" id="A0A1Y5IIV8"/>
<feature type="region of interest" description="Disordered" evidence="1">
    <location>
        <begin position="1"/>
        <end position="93"/>
    </location>
</feature>
<feature type="transmembrane region" description="Helical" evidence="2">
    <location>
        <begin position="121"/>
        <end position="147"/>
    </location>
</feature>
<dbReference type="PANTHER" id="PTHR35699:SF1">
    <property type="entry name" value="F2J10.10 PROTEIN"/>
    <property type="match status" value="1"/>
</dbReference>
<evidence type="ECO:0000256" key="2">
    <source>
        <dbReference type="SAM" id="Phobius"/>
    </source>
</evidence>
<dbReference type="EMBL" id="KZ155776">
    <property type="protein sequence ID" value="OUS48094.1"/>
    <property type="molecule type" value="Genomic_DNA"/>
</dbReference>
<dbReference type="SUPFAM" id="SSF53335">
    <property type="entry name" value="S-adenosyl-L-methionine-dependent methyltransferases"/>
    <property type="match status" value="1"/>
</dbReference>
<dbReference type="PANTHER" id="PTHR35699">
    <property type="entry name" value="F2J10.10 PROTEIN"/>
    <property type="match status" value="1"/>
</dbReference>
<dbReference type="eggNOG" id="ENOG502SE9V">
    <property type="taxonomic scope" value="Eukaryota"/>
</dbReference>
<feature type="compositionally biased region" description="Basic and acidic residues" evidence="1">
    <location>
        <begin position="60"/>
        <end position="73"/>
    </location>
</feature>
<feature type="region of interest" description="Disordered" evidence="1">
    <location>
        <begin position="188"/>
        <end position="207"/>
    </location>
</feature>
<accession>A0A1Y5IIV8</accession>
<organism evidence="4">
    <name type="scientific">Ostreococcus tauri</name>
    <name type="common">Marine green alga</name>
    <dbReference type="NCBI Taxonomy" id="70448"/>
    <lineage>
        <taxon>Eukaryota</taxon>
        <taxon>Viridiplantae</taxon>
        <taxon>Chlorophyta</taxon>
        <taxon>Mamiellophyceae</taxon>
        <taxon>Mamiellales</taxon>
        <taxon>Bathycoccaceae</taxon>
        <taxon>Ostreococcus</taxon>
    </lineage>
</organism>
<gene>
    <name evidence="4" type="ORF">BE221DRAFT_69999</name>
</gene>
<dbReference type="Gene3D" id="3.40.50.150">
    <property type="entry name" value="Vaccinia Virus protein VP39"/>
    <property type="match status" value="1"/>
</dbReference>
<keyword evidence="2" id="KW-1133">Transmembrane helix</keyword>
<keyword evidence="2" id="KW-0472">Membrane</keyword>
<dbReference type="Pfam" id="PF08123">
    <property type="entry name" value="DOT1"/>
    <property type="match status" value="1"/>
</dbReference>
<dbReference type="InterPro" id="IPR029063">
    <property type="entry name" value="SAM-dependent_MTases_sf"/>
</dbReference>
<proteinExistence type="predicted"/>
<sequence>MADGDEGVGDGGEDVGDADGLSGSFAEELRRREATRRETTTTNPFDRTASGNAPKFAANAEERRQMGDDDQLARSRALQSEGETETSISLDSTTDARRSTGYFDATGLEGFPARAAELLKLGFASFLGFGPFIAAISVVFCLTYFLFGSDFIHSGEGYGVRSVYRRIDKKTFLDWGLTSDWSVDGPRKRRSIGGDGDRTEEASGAATAKRIKVETEEEDGNAASEGYGEMTEGSIEKLFLLLRELSSAELDAPLPVRTPVKGESSVDAWSGLDLCEESTFIDVGSGYGKVVFHAALSAKVSKAVGIEYVPSRAQKASEVQAELMDETRALMTEEARELVSPPRCVLEQGDATTYGALNYTHIYMYDRVFNEKTLELLAKQLNRSKYRVLVTYQRVELWRRLGLRDFEHVHSFTMRTTGGQNFKAYVFVRLNA</sequence>
<dbReference type="GO" id="GO:0031151">
    <property type="term" value="F:histone H3K79 methyltransferase activity"/>
    <property type="evidence" value="ECO:0007669"/>
    <property type="project" value="InterPro"/>
</dbReference>
<dbReference type="InterPro" id="IPR025789">
    <property type="entry name" value="DOT1_dom"/>
</dbReference>
<dbReference type="Proteomes" id="UP000195557">
    <property type="component" value="Unassembled WGS sequence"/>
</dbReference>
<name>A0A1Y5IIV8_OSTTA</name>
<reference evidence="4" key="1">
    <citation type="submission" date="2017-04" db="EMBL/GenBank/DDBJ databases">
        <title>Population genomics of picophytoplankton unveils novel chromosome hypervariability.</title>
        <authorList>
            <consortium name="DOE Joint Genome Institute"/>
            <person name="Blanc-Mathieu R."/>
            <person name="Krasovec M."/>
            <person name="Hebrard M."/>
            <person name="Yau S."/>
            <person name="Desgranges E."/>
            <person name="Martin J."/>
            <person name="Schackwitz W."/>
            <person name="Kuo A."/>
            <person name="Salin G."/>
            <person name="Donnadieu C."/>
            <person name="Desdevises Y."/>
            <person name="Sanchez-Ferandin S."/>
            <person name="Moreau H."/>
            <person name="Rivals E."/>
            <person name="Grigoriev I.V."/>
            <person name="Grimsley N."/>
            <person name="Eyre-Walker A."/>
            <person name="Piganeau G."/>
        </authorList>
    </citation>
    <scope>NUCLEOTIDE SEQUENCE [LARGE SCALE GENOMIC DNA]</scope>
    <source>
        <strain evidence="4">RCC 1115</strain>
    </source>
</reference>
<feature type="compositionally biased region" description="Acidic residues" evidence="1">
    <location>
        <begin position="1"/>
        <end position="17"/>
    </location>
</feature>